<dbReference type="PANTHER" id="PTHR43201:SF5">
    <property type="entry name" value="MEDIUM-CHAIN ACYL-COA LIGASE ACSF2, MITOCHONDRIAL"/>
    <property type="match status" value="1"/>
</dbReference>
<dbReference type="SUPFAM" id="SSF56801">
    <property type="entry name" value="Acetyl-CoA synthetase-like"/>
    <property type="match status" value="1"/>
</dbReference>
<protein>
    <recommendedName>
        <fullName evidence="7">Acyl-CoA synthetase (AMP-forming)/AMP-acid ligase II</fullName>
    </recommendedName>
</protein>
<dbReference type="InterPro" id="IPR042099">
    <property type="entry name" value="ANL_N_sf"/>
</dbReference>
<feature type="domain" description="AMP-binding enzyme C-terminal" evidence="4">
    <location>
        <begin position="411"/>
        <end position="492"/>
    </location>
</feature>
<dbReference type="InterPro" id="IPR045851">
    <property type="entry name" value="AMP-bd_C_sf"/>
</dbReference>
<dbReference type="InterPro" id="IPR000873">
    <property type="entry name" value="AMP-dep_synth/lig_dom"/>
</dbReference>
<evidence type="ECO:0008006" key="7">
    <source>
        <dbReference type="Google" id="ProtNLM"/>
    </source>
</evidence>
<dbReference type="InterPro" id="IPR020845">
    <property type="entry name" value="AMP-binding_CS"/>
</dbReference>
<dbReference type="Pfam" id="PF00501">
    <property type="entry name" value="AMP-binding"/>
    <property type="match status" value="1"/>
</dbReference>
<evidence type="ECO:0000313" key="6">
    <source>
        <dbReference type="Proteomes" id="UP001500665"/>
    </source>
</evidence>
<dbReference type="InterPro" id="IPR025110">
    <property type="entry name" value="AMP-bd_C"/>
</dbReference>
<proteinExistence type="inferred from homology"/>
<gene>
    <name evidence="5" type="ORF">GCM10009550_46010</name>
</gene>
<organism evidence="5 6">
    <name type="scientific">Actinocorallia libanotica</name>
    <dbReference type="NCBI Taxonomy" id="46162"/>
    <lineage>
        <taxon>Bacteria</taxon>
        <taxon>Bacillati</taxon>
        <taxon>Actinomycetota</taxon>
        <taxon>Actinomycetes</taxon>
        <taxon>Streptosporangiales</taxon>
        <taxon>Thermomonosporaceae</taxon>
        <taxon>Actinocorallia</taxon>
    </lineage>
</organism>
<comment type="similarity">
    <text evidence="1">Belongs to the ATP-dependent AMP-binding enzyme family.</text>
</comment>
<evidence type="ECO:0000256" key="2">
    <source>
        <dbReference type="ARBA" id="ARBA00022598"/>
    </source>
</evidence>
<sequence>MTEATRPLKDGGLAAFLLDHEDPADTPVLHWKDGSRTRGELVEAVKTLAGRLGPVAGQPVTCLVDDGVRAITTMFATWLAGGVYVPVNARLTDAEVRAQLRATRPAVVVTGTTQAARVPEEFGLLVEEAPGRWTSLRPATPSTERRYGEDEAVVMRTSGTTGESKPVVLGHKGVRDGIDTVIAKLRGGGAGSGRPPMPNLIPTSQALWAGAWNALFSFRLGAAVILMDRFDPVDYAGLVRRFGLRSTILAPAMMAMLAEDPRVEHLGELRFVRSVTAPLAPDQARRFRERFGVDVLNSYGQTELGGEVVGWTAADTRAFGVSKLGAVGRPHPGVEVRVLDEAGRGLPADGTGEIWVRSPFAHEADLPADRVVDGFLRTGDLGRLDAEGFLWIEGRVSDMVNRGGLKIVPQEVEAALRRHPAVADACVAGVPDARLGEVPVAWVRPARQAGGVEARPEEAALLAFLREDLAGYKVPVAVRFVDGDFPRTEIGKVLRRELVASFDGTRSPEQTENR</sequence>
<dbReference type="Gene3D" id="3.40.50.12780">
    <property type="entry name" value="N-terminal domain of ligase-like"/>
    <property type="match status" value="1"/>
</dbReference>
<accession>A0ABN1RJ21</accession>
<keyword evidence="6" id="KW-1185">Reference proteome</keyword>
<dbReference type="EMBL" id="BAAAHH010000020">
    <property type="protein sequence ID" value="GAA0958005.1"/>
    <property type="molecule type" value="Genomic_DNA"/>
</dbReference>
<keyword evidence="2" id="KW-0436">Ligase</keyword>
<evidence type="ECO:0000313" key="5">
    <source>
        <dbReference type="EMBL" id="GAA0958005.1"/>
    </source>
</evidence>
<dbReference type="RefSeq" id="WP_344242979.1">
    <property type="nucleotide sequence ID" value="NZ_BAAAHH010000020.1"/>
</dbReference>
<evidence type="ECO:0000256" key="1">
    <source>
        <dbReference type="ARBA" id="ARBA00006432"/>
    </source>
</evidence>
<feature type="domain" description="AMP-dependent synthetase/ligase" evidence="3">
    <location>
        <begin position="23"/>
        <end position="359"/>
    </location>
</feature>
<dbReference type="Gene3D" id="3.30.300.30">
    <property type="match status" value="1"/>
</dbReference>
<name>A0ABN1RJ21_9ACTN</name>
<dbReference type="Pfam" id="PF13193">
    <property type="entry name" value="AMP-binding_C"/>
    <property type="match status" value="1"/>
</dbReference>
<evidence type="ECO:0000259" key="3">
    <source>
        <dbReference type="Pfam" id="PF00501"/>
    </source>
</evidence>
<dbReference type="CDD" id="cd04433">
    <property type="entry name" value="AFD_class_I"/>
    <property type="match status" value="1"/>
</dbReference>
<reference evidence="5 6" key="1">
    <citation type="journal article" date="2019" name="Int. J. Syst. Evol. Microbiol.">
        <title>The Global Catalogue of Microorganisms (GCM) 10K type strain sequencing project: providing services to taxonomists for standard genome sequencing and annotation.</title>
        <authorList>
            <consortium name="The Broad Institute Genomics Platform"/>
            <consortium name="The Broad Institute Genome Sequencing Center for Infectious Disease"/>
            <person name="Wu L."/>
            <person name="Ma J."/>
        </authorList>
    </citation>
    <scope>NUCLEOTIDE SEQUENCE [LARGE SCALE GENOMIC DNA]</scope>
    <source>
        <strain evidence="5 6">JCM 10696</strain>
    </source>
</reference>
<dbReference type="PANTHER" id="PTHR43201">
    <property type="entry name" value="ACYL-COA SYNTHETASE"/>
    <property type="match status" value="1"/>
</dbReference>
<evidence type="ECO:0000259" key="4">
    <source>
        <dbReference type="Pfam" id="PF13193"/>
    </source>
</evidence>
<dbReference type="Proteomes" id="UP001500665">
    <property type="component" value="Unassembled WGS sequence"/>
</dbReference>
<comment type="caution">
    <text evidence="5">The sequence shown here is derived from an EMBL/GenBank/DDBJ whole genome shotgun (WGS) entry which is preliminary data.</text>
</comment>
<dbReference type="PROSITE" id="PS00455">
    <property type="entry name" value="AMP_BINDING"/>
    <property type="match status" value="1"/>
</dbReference>